<evidence type="ECO:0000313" key="1">
    <source>
        <dbReference type="EMBL" id="KAF1023447.1"/>
    </source>
</evidence>
<accession>A0A833UBJ3</accession>
<evidence type="ECO:0000313" key="2">
    <source>
        <dbReference type="Proteomes" id="UP000490535"/>
    </source>
</evidence>
<organism evidence="1 2">
    <name type="scientific">Acinetobacter bereziniae</name>
    <name type="common">Acinetobacter genomosp. 10</name>
    <dbReference type="NCBI Taxonomy" id="106648"/>
    <lineage>
        <taxon>Bacteria</taxon>
        <taxon>Pseudomonadati</taxon>
        <taxon>Pseudomonadota</taxon>
        <taxon>Gammaproteobacteria</taxon>
        <taxon>Moraxellales</taxon>
        <taxon>Moraxellaceae</taxon>
        <taxon>Acinetobacter</taxon>
    </lineage>
</organism>
<sequence>MKMVNDQLGRFNIMDEQNKQHIMLKQKQIFEVLIDWYTPENGGRQHIPQNGVYYCTTEILHKHKINTWSIALEMNEMSPHEAEMWFLFDHHECHVQIGRLLNLLEGPTCIGHIMIQRLKDSD</sequence>
<dbReference type="Proteomes" id="UP000490535">
    <property type="component" value="Unassembled WGS sequence"/>
</dbReference>
<comment type="caution">
    <text evidence="1">The sequence shown here is derived from an EMBL/GenBank/DDBJ whole genome shotgun (WGS) entry which is preliminary data.</text>
</comment>
<reference evidence="2" key="1">
    <citation type="journal article" date="2020" name="MBio">
        <title>Horizontal gene transfer to a defensive symbiont with a reduced genome amongst a multipartite beetle microbiome.</title>
        <authorList>
            <person name="Waterworth S.C."/>
            <person name="Florez L.V."/>
            <person name="Rees E.R."/>
            <person name="Hertweck C."/>
            <person name="Kaltenpoth M."/>
            <person name="Kwan J.C."/>
        </authorList>
    </citation>
    <scope>NUCLEOTIDE SEQUENCE [LARGE SCALE GENOMIC DNA]</scope>
</reference>
<proteinExistence type="predicted"/>
<dbReference type="AlphaFoldDB" id="A0A833UBJ3"/>
<dbReference type="EMBL" id="WNDP01000077">
    <property type="protein sequence ID" value="KAF1023447.1"/>
    <property type="molecule type" value="Genomic_DNA"/>
</dbReference>
<protein>
    <submittedName>
        <fullName evidence="1">Uncharacterized protein</fullName>
    </submittedName>
</protein>
<name>A0A833UBJ3_ACIBZ</name>
<gene>
    <name evidence="1" type="ORF">GAK29_02929</name>
</gene>